<dbReference type="EMBL" id="PGTZ01000010">
    <property type="protein sequence ID" value="PJI86772.1"/>
    <property type="molecule type" value="Genomic_DNA"/>
</dbReference>
<evidence type="ECO:0000259" key="1">
    <source>
        <dbReference type="Pfam" id="PF09346"/>
    </source>
</evidence>
<evidence type="ECO:0000313" key="2">
    <source>
        <dbReference type="EMBL" id="PJI86772.1"/>
    </source>
</evidence>
<keyword evidence="3" id="KW-1185">Reference proteome</keyword>
<protein>
    <recommendedName>
        <fullName evidence="1">Knr4/Smi1-like domain-containing protein</fullName>
    </recommendedName>
</protein>
<organism evidence="2 3">
    <name type="scientific">Luteimicrobium subarcticum</name>
    <dbReference type="NCBI Taxonomy" id="620910"/>
    <lineage>
        <taxon>Bacteria</taxon>
        <taxon>Bacillati</taxon>
        <taxon>Actinomycetota</taxon>
        <taxon>Actinomycetes</taxon>
        <taxon>Micrococcales</taxon>
        <taxon>Luteimicrobium</taxon>
    </lineage>
</organism>
<proteinExistence type="predicted"/>
<feature type="domain" description="Knr4/Smi1-like" evidence="1">
    <location>
        <begin position="20"/>
        <end position="146"/>
    </location>
</feature>
<dbReference type="AlphaFoldDB" id="A0A2M8W7A5"/>
<dbReference type="Pfam" id="PF09346">
    <property type="entry name" value="SMI1_KNR4"/>
    <property type="match status" value="1"/>
</dbReference>
<dbReference type="Proteomes" id="UP000231586">
    <property type="component" value="Unassembled WGS sequence"/>
</dbReference>
<dbReference type="Gene3D" id="3.40.1580.10">
    <property type="entry name" value="SMI1/KNR4-like"/>
    <property type="match status" value="1"/>
</dbReference>
<dbReference type="OrthoDB" id="5572373at2"/>
<dbReference type="InterPro" id="IPR037883">
    <property type="entry name" value="Knr4/Smi1-like_sf"/>
</dbReference>
<dbReference type="InterPro" id="IPR018958">
    <property type="entry name" value="Knr4/Smi1-like_dom"/>
</dbReference>
<dbReference type="SUPFAM" id="SSF160631">
    <property type="entry name" value="SMI1/KNR4-like"/>
    <property type="match status" value="1"/>
</dbReference>
<name>A0A2M8W7A5_9MICO</name>
<evidence type="ECO:0000313" key="3">
    <source>
        <dbReference type="Proteomes" id="UP000231586"/>
    </source>
</evidence>
<comment type="caution">
    <text evidence="2">The sequence shown here is derived from an EMBL/GenBank/DDBJ whole genome shotgun (WGS) entry which is preliminary data.</text>
</comment>
<reference evidence="2 3" key="1">
    <citation type="submission" date="2017-11" db="EMBL/GenBank/DDBJ databases">
        <title>Genomic Encyclopedia of Archaeal and Bacterial Type Strains, Phase II (KMG-II): From Individual Species to Whole Genera.</title>
        <authorList>
            <person name="Goeker M."/>
        </authorList>
    </citation>
    <scope>NUCLEOTIDE SEQUENCE [LARGE SCALE GENOMIC DNA]</scope>
    <source>
        <strain evidence="2 3">DSM 22413</strain>
    </source>
</reference>
<gene>
    <name evidence="2" type="ORF">CLV34_2695</name>
</gene>
<accession>A0A2M8W7A5</accession>
<sequence>MASVEDLIAAAGLTGDFELDWERAEATLGARIPDDFRHLLGAGGAGAWFDYVRLYPPDENFGDQNLLDSVGAFEDLKILWEGEISTPPDDLAPESRLIAWADTAAGETLFWRVDPGVEPTAYPIYVENADGDAWERYDLSVADFLAGISRGEVRSAFFAEAYLDVSRTFRPYAR</sequence>
<dbReference type="RefSeq" id="WP_100350791.1">
    <property type="nucleotide sequence ID" value="NZ_PGTZ01000010.1"/>
</dbReference>